<feature type="region of interest" description="Disordered" evidence="1">
    <location>
        <begin position="1"/>
        <end position="22"/>
    </location>
</feature>
<comment type="caution">
    <text evidence="2">The sequence shown here is derived from an EMBL/GenBank/DDBJ whole genome shotgun (WGS) entry which is preliminary data.</text>
</comment>
<feature type="compositionally biased region" description="Low complexity" evidence="1">
    <location>
        <begin position="1"/>
        <end position="15"/>
    </location>
</feature>
<proteinExistence type="predicted"/>
<dbReference type="RefSeq" id="WP_248824415.1">
    <property type="nucleotide sequence ID" value="NZ_JALKFT010000007.1"/>
</dbReference>
<accession>A0ABT0JX41</accession>
<sequence>MTTTRSTTPRATTGAPEHDPVGVLPRRAGGLPHELVLRNVPGGNRAVRQVWFEADEAGVLADWDERDRVELMAAGRPFVLERDLDGRGVRLVEPMGRDPVAAFTPARVGGRVLLADGTTLRWLQPTRGVFESGLVGYRDASIVRFAMDGTALVFAALELAGSARVGSGDTGRGDLPDPRRGWLPDLVALLVLSWFVRLLEVWPTPSVDIRSGVRHLGV</sequence>
<name>A0ABT0JX41_9ACTN</name>
<protein>
    <submittedName>
        <fullName evidence="2">Uncharacterized protein</fullName>
    </submittedName>
</protein>
<evidence type="ECO:0000256" key="1">
    <source>
        <dbReference type="SAM" id="MobiDB-lite"/>
    </source>
</evidence>
<organism evidence="2 3">
    <name type="scientific">Frankia umida</name>
    <dbReference type="NCBI Taxonomy" id="573489"/>
    <lineage>
        <taxon>Bacteria</taxon>
        <taxon>Bacillati</taxon>
        <taxon>Actinomycetota</taxon>
        <taxon>Actinomycetes</taxon>
        <taxon>Frankiales</taxon>
        <taxon>Frankiaceae</taxon>
        <taxon>Frankia</taxon>
    </lineage>
</organism>
<evidence type="ECO:0000313" key="3">
    <source>
        <dbReference type="Proteomes" id="UP001201873"/>
    </source>
</evidence>
<dbReference type="Proteomes" id="UP001201873">
    <property type="component" value="Unassembled WGS sequence"/>
</dbReference>
<dbReference type="EMBL" id="JALKFT010000007">
    <property type="protein sequence ID" value="MCK9876066.1"/>
    <property type="molecule type" value="Genomic_DNA"/>
</dbReference>
<gene>
    <name evidence="2" type="ORF">MXD59_09805</name>
</gene>
<keyword evidence="3" id="KW-1185">Reference proteome</keyword>
<reference evidence="2 3" key="1">
    <citation type="submission" date="2022-04" db="EMBL/GenBank/DDBJ databases">
        <title>Genome diversity in the genus Frankia.</title>
        <authorList>
            <person name="Carlos-Shanley C."/>
            <person name="Hahn D."/>
        </authorList>
    </citation>
    <scope>NUCLEOTIDE SEQUENCE [LARGE SCALE GENOMIC DNA]</scope>
    <source>
        <strain evidence="2 3">Ag45/Mut15</strain>
    </source>
</reference>
<evidence type="ECO:0000313" key="2">
    <source>
        <dbReference type="EMBL" id="MCK9876066.1"/>
    </source>
</evidence>